<evidence type="ECO:0000313" key="3">
    <source>
        <dbReference type="Proteomes" id="UP000030588"/>
    </source>
</evidence>
<keyword evidence="1" id="KW-0472">Membrane</keyword>
<comment type="caution">
    <text evidence="2">The sequence shown here is derived from an EMBL/GenBank/DDBJ whole genome shotgun (WGS) entry which is preliminary data.</text>
</comment>
<dbReference type="Pfam" id="PF10067">
    <property type="entry name" value="DUF2306"/>
    <property type="match status" value="1"/>
</dbReference>
<dbReference type="Proteomes" id="UP000030588">
    <property type="component" value="Unassembled WGS sequence"/>
</dbReference>
<feature type="transmembrane region" description="Helical" evidence="1">
    <location>
        <begin position="150"/>
        <end position="170"/>
    </location>
</feature>
<feature type="transmembrane region" description="Helical" evidence="1">
    <location>
        <begin position="7"/>
        <end position="28"/>
    </location>
</feature>
<name>A0A0A6VGT0_9BACI</name>
<proteinExistence type="predicted"/>
<feature type="transmembrane region" description="Helical" evidence="1">
    <location>
        <begin position="48"/>
        <end position="75"/>
    </location>
</feature>
<evidence type="ECO:0000256" key="1">
    <source>
        <dbReference type="SAM" id="Phobius"/>
    </source>
</evidence>
<accession>A0A0A6VGT0</accession>
<sequence>MKSKFLYMLLVGFVISYILYVLYEYVIIDPSATSFLSHKTQIIHTIKLHIWLTSLYIHILFAIIAMLSGAINFSTTPFNRHQRFHHINGYIYIISILMVNLTSGYMAPSSTGGRITSIGFNTINVIWPCLTIIAIISIKKRKVLKHRNWMIRSYAFCFTNFFIHFLTYFFYKQVHFTYDTSYTIGVYGSIVINLAAAEWVIRKIIK</sequence>
<dbReference type="AlphaFoldDB" id="A0A0A6VGT0"/>
<protein>
    <recommendedName>
        <fullName evidence="4">DUF2306 domain-containing protein</fullName>
    </recommendedName>
</protein>
<evidence type="ECO:0008006" key="4">
    <source>
        <dbReference type="Google" id="ProtNLM"/>
    </source>
</evidence>
<evidence type="ECO:0000313" key="2">
    <source>
        <dbReference type="EMBL" id="KHD86658.1"/>
    </source>
</evidence>
<dbReference type="InterPro" id="IPR018750">
    <property type="entry name" value="DUF2306_membrane"/>
</dbReference>
<feature type="transmembrane region" description="Helical" evidence="1">
    <location>
        <begin position="118"/>
        <end position="138"/>
    </location>
</feature>
<keyword evidence="1" id="KW-1133">Transmembrane helix</keyword>
<dbReference type="OrthoDB" id="195502at2"/>
<feature type="transmembrane region" description="Helical" evidence="1">
    <location>
        <begin position="87"/>
        <end position="106"/>
    </location>
</feature>
<feature type="transmembrane region" description="Helical" evidence="1">
    <location>
        <begin position="182"/>
        <end position="201"/>
    </location>
</feature>
<organism evidence="2 3">
    <name type="scientific">Heyndrickxia ginsengihumi</name>
    <dbReference type="NCBI Taxonomy" id="363870"/>
    <lineage>
        <taxon>Bacteria</taxon>
        <taxon>Bacillati</taxon>
        <taxon>Bacillota</taxon>
        <taxon>Bacilli</taxon>
        <taxon>Bacillales</taxon>
        <taxon>Bacillaceae</taxon>
        <taxon>Heyndrickxia</taxon>
    </lineage>
</organism>
<gene>
    <name evidence="2" type="ORF">NG54_02240</name>
</gene>
<keyword evidence="1" id="KW-0812">Transmembrane</keyword>
<dbReference type="EMBL" id="JRUN01000003">
    <property type="protein sequence ID" value="KHD86658.1"/>
    <property type="molecule type" value="Genomic_DNA"/>
</dbReference>
<reference evidence="2 3" key="1">
    <citation type="submission" date="2014-10" db="EMBL/GenBank/DDBJ databases">
        <title>Draft genome of phytase producing Bacillus ginsengihumi strain M2.11.</title>
        <authorList>
            <person name="Toymentseva A."/>
            <person name="Boulygina E.A."/>
            <person name="Kazakov S.V."/>
            <person name="Kayumov I."/>
            <person name="Suleimanova A.D."/>
            <person name="Mardanova A.M."/>
            <person name="Maria S.N."/>
            <person name="Sergey M.Y."/>
            <person name="Sharipova M.R."/>
        </authorList>
    </citation>
    <scope>NUCLEOTIDE SEQUENCE [LARGE SCALE GENOMIC DNA]</scope>
    <source>
        <strain evidence="2 3">M2.11</strain>
    </source>
</reference>
<dbReference type="RefSeq" id="WP_025729577.1">
    <property type="nucleotide sequence ID" value="NZ_JBCNCG010000043.1"/>
</dbReference>